<protein>
    <submittedName>
        <fullName evidence="1">Uncharacterized protein</fullName>
    </submittedName>
</protein>
<dbReference type="EMBL" id="CM046108">
    <property type="protein sequence ID" value="KAI8425912.1"/>
    <property type="molecule type" value="Genomic_DNA"/>
</dbReference>
<dbReference type="Proteomes" id="UP001064048">
    <property type="component" value="Chromosome 8"/>
</dbReference>
<evidence type="ECO:0000313" key="2">
    <source>
        <dbReference type="Proteomes" id="UP001064048"/>
    </source>
</evidence>
<proteinExistence type="predicted"/>
<organism evidence="1 2">
    <name type="scientific">Choristoneura fumiferana</name>
    <name type="common">Spruce budworm moth</name>
    <name type="synonym">Archips fumiferana</name>
    <dbReference type="NCBI Taxonomy" id="7141"/>
    <lineage>
        <taxon>Eukaryota</taxon>
        <taxon>Metazoa</taxon>
        <taxon>Ecdysozoa</taxon>
        <taxon>Arthropoda</taxon>
        <taxon>Hexapoda</taxon>
        <taxon>Insecta</taxon>
        <taxon>Pterygota</taxon>
        <taxon>Neoptera</taxon>
        <taxon>Endopterygota</taxon>
        <taxon>Lepidoptera</taxon>
        <taxon>Glossata</taxon>
        <taxon>Ditrysia</taxon>
        <taxon>Tortricoidea</taxon>
        <taxon>Tortricidae</taxon>
        <taxon>Tortricinae</taxon>
        <taxon>Choristoneura</taxon>
    </lineage>
</organism>
<evidence type="ECO:0000313" key="1">
    <source>
        <dbReference type="EMBL" id="KAI8425912.1"/>
    </source>
</evidence>
<comment type="caution">
    <text evidence="1">The sequence shown here is derived from an EMBL/GenBank/DDBJ whole genome shotgun (WGS) entry which is preliminary data.</text>
</comment>
<name>A0ACC0JP76_CHOFU</name>
<reference evidence="1 2" key="1">
    <citation type="journal article" date="2022" name="Genome Biol. Evol.">
        <title>The Spruce Budworm Genome: Reconstructing the Evolutionary History of Antifreeze Proteins.</title>
        <authorList>
            <person name="Beliveau C."/>
            <person name="Gagne P."/>
            <person name="Picq S."/>
            <person name="Vernygora O."/>
            <person name="Keeling C.I."/>
            <person name="Pinkney K."/>
            <person name="Doucet D."/>
            <person name="Wen F."/>
            <person name="Johnston J.S."/>
            <person name="Maaroufi H."/>
            <person name="Boyle B."/>
            <person name="Laroche J."/>
            <person name="Dewar K."/>
            <person name="Juretic N."/>
            <person name="Blackburn G."/>
            <person name="Nisole A."/>
            <person name="Brunet B."/>
            <person name="Brandao M."/>
            <person name="Lumley L."/>
            <person name="Duan J."/>
            <person name="Quan G."/>
            <person name="Lucarotti C.J."/>
            <person name="Roe A.D."/>
            <person name="Sperling F.A.H."/>
            <person name="Levesque R.C."/>
            <person name="Cusson M."/>
        </authorList>
    </citation>
    <scope>NUCLEOTIDE SEQUENCE [LARGE SCALE GENOMIC DNA]</scope>
    <source>
        <strain evidence="1">Glfc:IPQL:Cfum</strain>
    </source>
</reference>
<sequence length="118" mass="13206">MKIQLVIVFGIIALLASGHGQDQTKQTYCGRRLSQALAWLCENEYSSTLVKRSNYNSLDLGYEPEFSWPWLAKTRGLSDSRSLSESRGLSGPKGKRQIVEECCLQPCTIEVLLTYCGN</sequence>
<gene>
    <name evidence="1" type="ORF">MSG28_004919</name>
</gene>
<accession>A0ACC0JP76</accession>
<keyword evidence="2" id="KW-1185">Reference proteome</keyword>